<name>A0A026X4G1_OOCBI</name>
<dbReference type="Proteomes" id="UP000053097">
    <property type="component" value="Unassembled WGS sequence"/>
</dbReference>
<proteinExistence type="predicted"/>
<evidence type="ECO:0000313" key="1">
    <source>
        <dbReference type="EMBL" id="EZA62921.1"/>
    </source>
</evidence>
<evidence type="ECO:0000313" key="2">
    <source>
        <dbReference type="Proteomes" id="UP000053097"/>
    </source>
</evidence>
<keyword evidence="2" id="KW-1185">Reference proteome</keyword>
<dbReference type="AlphaFoldDB" id="A0A026X4G1"/>
<gene>
    <name evidence="1" type="ORF">X777_04630</name>
</gene>
<dbReference type="EMBL" id="KK107013">
    <property type="protein sequence ID" value="EZA62921.1"/>
    <property type="molecule type" value="Genomic_DNA"/>
</dbReference>
<reference evidence="1 2" key="1">
    <citation type="journal article" date="2014" name="Curr. Biol.">
        <title>The genome of the clonal raider ant Cerapachys biroi.</title>
        <authorList>
            <person name="Oxley P.R."/>
            <person name="Ji L."/>
            <person name="Fetter-Pruneda I."/>
            <person name="McKenzie S.K."/>
            <person name="Li C."/>
            <person name="Hu H."/>
            <person name="Zhang G."/>
            <person name="Kronauer D.J."/>
        </authorList>
    </citation>
    <scope>NUCLEOTIDE SEQUENCE [LARGE SCALE GENOMIC DNA]</scope>
</reference>
<accession>A0A026X4G1</accession>
<organism evidence="1 2">
    <name type="scientific">Ooceraea biroi</name>
    <name type="common">Clonal raider ant</name>
    <name type="synonym">Cerapachys biroi</name>
    <dbReference type="NCBI Taxonomy" id="2015173"/>
    <lineage>
        <taxon>Eukaryota</taxon>
        <taxon>Metazoa</taxon>
        <taxon>Ecdysozoa</taxon>
        <taxon>Arthropoda</taxon>
        <taxon>Hexapoda</taxon>
        <taxon>Insecta</taxon>
        <taxon>Pterygota</taxon>
        <taxon>Neoptera</taxon>
        <taxon>Endopterygota</taxon>
        <taxon>Hymenoptera</taxon>
        <taxon>Apocrita</taxon>
        <taxon>Aculeata</taxon>
        <taxon>Formicoidea</taxon>
        <taxon>Formicidae</taxon>
        <taxon>Dorylinae</taxon>
        <taxon>Ooceraea</taxon>
    </lineage>
</organism>
<sequence length="55" mass="6573">MLSARRKSIMSGFVVWARVRRQIEVVLVEGNVGRRSKRKLLEGYKRVERDWERAN</sequence>
<protein>
    <submittedName>
        <fullName evidence="1">Uncharacterized protein</fullName>
    </submittedName>
</protein>